<keyword evidence="1" id="KW-0812">Transmembrane</keyword>
<reference evidence="3" key="1">
    <citation type="submission" date="2016-10" db="EMBL/GenBank/DDBJ databases">
        <authorList>
            <person name="Varghese N."/>
            <person name="Submissions S."/>
        </authorList>
    </citation>
    <scope>NUCLEOTIDE SEQUENCE [LARGE SCALE GENOMIC DNA]</scope>
    <source>
        <strain evidence="3">CGMCC 1.9113</strain>
    </source>
</reference>
<name>A0A1I5UV09_9SPHN</name>
<dbReference type="PANTHER" id="PTHR34219">
    <property type="entry name" value="IRON-REGULATED INNER MEMBRANE PROTEIN-RELATED"/>
    <property type="match status" value="1"/>
</dbReference>
<feature type="transmembrane region" description="Helical" evidence="1">
    <location>
        <begin position="21"/>
        <end position="44"/>
    </location>
</feature>
<evidence type="ECO:0000313" key="3">
    <source>
        <dbReference type="Proteomes" id="UP000199586"/>
    </source>
</evidence>
<feature type="transmembrane region" description="Helical" evidence="1">
    <location>
        <begin position="345"/>
        <end position="366"/>
    </location>
</feature>
<accession>A0A1I5UV09</accession>
<feature type="transmembrane region" description="Helical" evidence="1">
    <location>
        <begin position="158"/>
        <end position="178"/>
    </location>
</feature>
<dbReference type="RefSeq" id="WP_093334486.1">
    <property type="nucleotide sequence ID" value="NZ_FOXP01000017.1"/>
</dbReference>
<keyword evidence="1" id="KW-0472">Membrane</keyword>
<dbReference type="Proteomes" id="UP000199586">
    <property type="component" value="Unassembled WGS sequence"/>
</dbReference>
<dbReference type="InterPro" id="IPR005625">
    <property type="entry name" value="PepSY-ass_TM"/>
</dbReference>
<protein>
    <submittedName>
        <fullName evidence="2">Uncharacterized iron-regulated membrane protein</fullName>
    </submittedName>
</protein>
<evidence type="ECO:0000313" key="2">
    <source>
        <dbReference type="EMBL" id="SFP99154.1"/>
    </source>
</evidence>
<evidence type="ECO:0000256" key="1">
    <source>
        <dbReference type="SAM" id="Phobius"/>
    </source>
</evidence>
<keyword evidence="3" id="KW-1185">Reference proteome</keyword>
<gene>
    <name evidence="2" type="ORF">SAMN04488241_1174</name>
</gene>
<dbReference type="STRING" id="634430.SAMN04488241_1174"/>
<keyword evidence="1" id="KW-1133">Transmembrane helix</keyword>
<dbReference type="PANTHER" id="PTHR34219:SF3">
    <property type="entry name" value="BLL7967 PROTEIN"/>
    <property type="match status" value="1"/>
</dbReference>
<sequence>MTRHRRSAASRARILVRRVHLWLGLSLGLLFAVLGLTGSALVFYTGIDAALHPMVEAGRNDRTPDLASPVWDRALAVGHARWHDPAGKWTIEVTGEGGAIPARFYPSSGHGHHTDRVMVWFSPDGRLIVRAEPWGGYLMSWLYRLHMALLSGDFGGQVVGWSGVAMLLLLVSGIVAWWPRGSWRKAVAFKRDAAPIRRLRDLHKLSGLWSMALVFVLVATGVLLALPAVTQALLQPTAVPAPKSSDDRGGRVSIVQAFAAARRVLPEGRIVFADMPGTQDAPIRVRLQVPGDPHRRFPGSYVFIDQFSGRVLALHDVRHAGTGTAVASWVRTLHDGTVGGLATRILAVVLGFVPALLFATSTLHWLRRTSTSRSTESFYLGVTTERL</sequence>
<dbReference type="EMBL" id="FOXP01000017">
    <property type="protein sequence ID" value="SFP99154.1"/>
    <property type="molecule type" value="Genomic_DNA"/>
</dbReference>
<dbReference type="OrthoDB" id="7626573at2"/>
<dbReference type="Pfam" id="PF03929">
    <property type="entry name" value="PepSY_TM"/>
    <property type="match status" value="1"/>
</dbReference>
<feature type="transmembrane region" description="Helical" evidence="1">
    <location>
        <begin position="207"/>
        <end position="229"/>
    </location>
</feature>
<proteinExistence type="predicted"/>
<dbReference type="AlphaFoldDB" id="A0A1I5UV09"/>
<organism evidence="2 3">
    <name type="scientific">Sphingomonas rubra</name>
    <dbReference type="NCBI Taxonomy" id="634430"/>
    <lineage>
        <taxon>Bacteria</taxon>
        <taxon>Pseudomonadati</taxon>
        <taxon>Pseudomonadota</taxon>
        <taxon>Alphaproteobacteria</taxon>
        <taxon>Sphingomonadales</taxon>
        <taxon>Sphingomonadaceae</taxon>
        <taxon>Sphingomonas</taxon>
    </lineage>
</organism>